<reference evidence="1" key="1">
    <citation type="submission" date="2014-11" db="EMBL/GenBank/DDBJ databases">
        <authorList>
            <person name="Amaro Gonzalez C."/>
        </authorList>
    </citation>
    <scope>NUCLEOTIDE SEQUENCE</scope>
</reference>
<accession>A0A0E9T0Z6</accession>
<reference evidence="1" key="2">
    <citation type="journal article" date="2015" name="Fish Shellfish Immunol.">
        <title>Early steps in the European eel (Anguilla anguilla)-Vibrio vulnificus interaction in the gills: Role of the RtxA13 toxin.</title>
        <authorList>
            <person name="Callol A."/>
            <person name="Pajuelo D."/>
            <person name="Ebbesson L."/>
            <person name="Teles M."/>
            <person name="MacKenzie S."/>
            <person name="Amaro C."/>
        </authorList>
    </citation>
    <scope>NUCLEOTIDE SEQUENCE</scope>
</reference>
<organism evidence="1">
    <name type="scientific">Anguilla anguilla</name>
    <name type="common">European freshwater eel</name>
    <name type="synonym">Muraena anguilla</name>
    <dbReference type="NCBI Taxonomy" id="7936"/>
    <lineage>
        <taxon>Eukaryota</taxon>
        <taxon>Metazoa</taxon>
        <taxon>Chordata</taxon>
        <taxon>Craniata</taxon>
        <taxon>Vertebrata</taxon>
        <taxon>Euteleostomi</taxon>
        <taxon>Actinopterygii</taxon>
        <taxon>Neopterygii</taxon>
        <taxon>Teleostei</taxon>
        <taxon>Anguilliformes</taxon>
        <taxon>Anguillidae</taxon>
        <taxon>Anguilla</taxon>
    </lineage>
</organism>
<dbReference type="AlphaFoldDB" id="A0A0E9T0Z6"/>
<name>A0A0E9T0Z6_ANGAN</name>
<protein>
    <submittedName>
        <fullName evidence="1">Uncharacterized protein</fullName>
    </submittedName>
</protein>
<dbReference type="EMBL" id="GBXM01062174">
    <property type="protein sequence ID" value="JAH46403.1"/>
    <property type="molecule type" value="Transcribed_RNA"/>
</dbReference>
<evidence type="ECO:0000313" key="1">
    <source>
        <dbReference type="EMBL" id="JAH46403.1"/>
    </source>
</evidence>
<sequence>MGVYKVARVLEQPKIFCMSGVTFYTTRCSSSYISQSGTSQCLCVFVTAFFFIFDGRRFNVCTCFVFYIQ</sequence>
<proteinExistence type="predicted"/>